<proteinExistence type="predicted"/>
<feature type="region of interest" description="Disordered" evidence="1">
    <location>
        <begin position="459"/>
        <end position="490"/>
    </location>
</feature>
<protein>
    <submittedName>
        <fullName evidence="2">Uncharacterized protein</fullName>
    </submittedName>
</protein>
<dbReference type="EMBL" id="FRBL01000003">
    <property type="protein sequence ID" value="SHL39799.1"/>
    <property type="molecule type" value="Genomic_DNA"/>
</dbReference>
<dbReference type="AlphaFoldDB" id="A0A1M7AB81"/>
<dbReference type="InterPro" id="IPR045538">
    <property type="entry name" value="CIS_TMP"/>
</dbReference>
<evidence type="ECO:0000313" key="2">
    <source>
        <dbReference type="EMBL" id="SHL39799.1"/>
    </source>
</evidence>
<dbReference type="RefSeq" id="WP_073079922.1">
    <property type="nucleotide sequence ID" value="NZ_FRBL01000003.1"/>
</dbReference>
<feature type="compositionally biased region" description="Polar residues" evidence="1">
    <location>
        <begin position="472"/>
        <end position="487"/>
    </location>
</feature>
<keyword evidence="3" id="KW-1185">Reference proteome</keyword>
<dbReference type="STRING" id="1419482.SAMN05444266_103201"/>
<dbReference type="Proteomes" id="UP000184420">
    <property type="component" value="Unassembled WGS sequence"/>
</dbReference>
<accession>A0A1M7AB81</accession>
<reference evidence="2 3" key="1">
    <citation type="submission" date="2016-11" db="EMBL/GenBank/DDBJ databases">
        <authorList>
            <person name="Jaros S."/>
            <person name="Januszkiewicz K."/>
            <person name="Wedrychowicz H."/>
        </authorList>
    </citation>
    <scope>NUCLEOTIDE SEQUENCE [LARGE SCALE GENOMIC DNA]</scope>
    <source>
        <strain evidence="2 3">DSM 27406</strain>
    </source>
</reference>
<sequence length="842" mass="91090">MLYNPNHMICQQSLHLRFFGDVATVQQFSHELSSWTATVLMPALESLLESFPMKGRLRIPKFELDAGSIYGEDWQQQLTQRICQQLKAELTACVTPEMLAEQSENQQGSSIRDWARQIAGQKEAGTVVFSGDASAASEQLPGSAVDATMANASRQATPGRVPAAVPAGNDLPYNINDYTLNNPVMDNDGMVTGGKAPGYNITDGRKQHFTNYSADDQMTSADGDFIATGTGYQQRFATYAPEVAREGSVIAASQELILHYLRHGSVPWHATGLPGSLLRSWLHEYVNAGGMFTDAGRALFTQYPVALQRLLLQCAPDVVLSSYIKFFTPAVDYYYCFNRVLQPVLEAEQGSRLALAIVYEMLLTGDSIKPLWKQWLSRQRDASLLQPIQDIIPVLRTAGSVSDEQLEHWTMQIHQLATTRVSTAITRSVSGPANAATGFQWVIQSEHAGSVNAASGLSGNTDGAASGEASLSPFSTNESNTASSNYASPAAKPVDSFSVLQTTGIGYTEIGADNSPAKPTKDIIAAEGPANNILKDVISSAEAPAGNLQIDEINPSIKSGLEHPAGDSKINEITPSIKSGVEHPADNLRIIEINPFIKAGVGIPEGDLHTHEINPSSKAAVDPESNRSIRPSATGTVRTVAGMPADGTTLQTGAERTTSNKPLLTLGLLPDEPVADAALYISTAGLVIVHAVIVPWLTELGLLINEEWRDAAAQDRAVMLLYYLCTGKCEAADYELALCKLLTGFPLNEPATGSITPTPQETEECMQVLQQVIDQWPVMKNSSVESLRETFLYRDGKLQVKGGKWLLQVASSPFDMLLQHIPWGFSVVRNSKMNALLFVEWA</sequence>
<dbReference type="OrthoDB" id="1488184at2"/>
<evidence type="ECO:0000256" key="1">
    <source>
        <dbReference type="SAM" id="MobiDB-lite"/>
    </source>
</evidence>
<name>A0A1M7AB81_9BACT</name>
<dbReference type="Pfam" id="PF19268">
    <property type="entry name" value="CIS_TMP"/>
    <property type="match status" value="2"/>
</dbReference>
<evidence type="ECO:0000313" key="3">
    <source>
        <dbReference type="Proteomes" id="UP000184420"/>
    </source>
</evidence>
<gene>
    <name evidence="2" type="ORF">SAMN05444266_103201</name>
</gene>
<organism evidence="2 3">
    <name type="scientific">Chitinophaga jiangningensis</name>
    <dbReference type="NCBI Taxonomy" id="1419482"/>
    <lineage>
        <taxon>Bacteria</taxon>
        <taxon>Pseudomonadati</taxon>
        <taxon>Bacteroidota</taxon>
        <taxon>Chitinophagia</taxon>
        <taxon>Chitinophagales</taxon>
        <taxon>Chitinophagaceae</taxon>
        <taxon>Chitinophaga</taxon>
    </lineage>
</organism>